<evidence type="ECO:0000256" key="10">
    <source>
        <dbReference type="ARBA" id="ARBA00032284"/>
    </source>
</evidence>
<dbReference type="Gene3D" id="3.40.50.1820">
    <property type="entry name" value="alpha/beta hydrolase"/>
    <property type="match status" value="1"/>
</dbReference>
<reference evidence="16" key="1">
    <citation type="submission" date="2025-08" db="UniProtKB">
        <authorList>
            <consortium name="RefSeq"/>
        </authorList>
    </citation>
    <scope>IDENTIFICATION</scope>
    <source>
        <tissue evidence="16">Muscle</tissue>
    </source>
</reference>
<dbReference type="GeneID" id="106457200"/>
<dbReference type="SUPFAM" id="SSF53474">
    <property type="entry name" value="alpha/beta-Hydrolases"/>
    <property type="match status" value="1"/>
</dbReference>
<comment type="function">
    <text evidence="12">This enzyme catalyzes the hydrolysis of the N-terminal peptide bond of an N-acetylated peptide to generate an N-acetylated amino acid and a peptide with a free N-terminus. It preferentially cleaves off Ac-Ala, Ac-Met and Ac-Ser. Also, involved in the degradation of oxidized and glycated proteins.</text>
</comment>
<sequence>MDLQVEEIIHQYREFSKVPNPIKANLILGPKENSVSIRSEWSVRDLERSERVQFVVHHVGHSNGKDQFQVLTVGPATLMPNLKLSSVSSSGKFLAILSETPNKKGEKQQYLEVWTSKLKILNVNLQNLEAHGSVCDDKEFGCLEWSNDESYLLYIAEKKKPKGESFFKESSIHSGSLKKEEIRKGVEFLYEDNWGEQLEERHHTVVCVINISTGSVTVVDHLPPGVSSAQAVWSPNDAGVVCVGWDEKPYCLGLVYCKNRRSHLYYQEIETNSCVVISNKEKCVFSPRFSPDNHYLVFLESQVGGPHFSGSRLIKYDWRSKESTVVVDLVNDSLGGGFPGIYLNGLPSRCWTKDSNCLVFNTFWKSKQELVCVDIHNGQVERLTNDEEIGSWELLDMRKDIIIASRSSLNVYPHLILGRLQRSDQKTDIEWIELDNTSHQIPDIDWTIIPLKPTKETENSEFLGIEYEAVLVKPKKGGDEKIHSHPLIVWPHGGPHSLITPGYALYPIVFAKLGFASLLVNFRGSLGFGEHSINSLLGNIGNQDVKDVQLAVENVLTREDINRAQLFLFGGSHGGFLVTHIAGQFPDQYRACACRNPVVNIPALQGNSDIPDWCFTEAGLGKQFSFQEPATSEVLTTMWNCSPIRYVNNIKIPVLFLIGKNDLRVPSNQGLYMFKLLKARGRPVKCHVYEDNHPLSKVEVEADAFVNTVLWFAEHLASEDGKL</sequence>
<proteinExistence type="inferred from homology"/>
<evidence type="ECO:0000256" key="7">
    <source>
        <dbReference type="ARBA" id="ARBA00022490"/>
    </source>
</evidence>
<comment type="catalytic activity">
    <reaction evidence="1">
        <text>Cleavage of an N-acetyl or N-formyl amino acid from the N-terminus of a polypeptide.</text>
        <dbReference type="EC" id="3.4.19.1"/>
    </reaction>
</comment>
<comment type="subunit">
    <text evidence="4">Homotetramer.</text>
</comment>
<dbReference type="RefSeq" id="XP_013772047.1">
    <property type="nucleotide sequence ID" value="XM_013916593.2"/>
</dbReference>
<dbReference type="EC" id="3.4.19.1" evidence="5"/>
<dbReference type="PANTHER" id="PTHR42776">
    <property type="entry name" value="SERINE PEPTIDASE S9 FAMILY MEMBER"/>
    <property type="match status" value="1"/>
</dbReference>
<dbReference type="InterPro" id="IPR011042">
    <property type="entry name" value="6-blade_b-propeller_TolB-like"/>
</dbReference>
<keyword evidence="15" id="KW-1185">Reference proteome</keyword>
<dbReference type="PANTHER" id="PTHR42776:SF4">
    <property type="entry name" value="ACYLAMINO-ACID-RELEASING ENZYME"/>
    <property type="match status" value="1"/>
</dbReference>
<dbReference type="Pfam" id="PF00326">
    <property type="entry name" value="Peptidase_S9"/>
    <property type="match status" value="1"/>
</dbReference>
<dbReference type="PROSITE" id="PS00708">
    <property type="entry name" value="PRO_ENDOPEP_SER"/>
    <property type="match status" value="1"/>
</dbReference>
<gene>
    <name evidence="16" type="primary">LOC106457200</name>
</gene>
<name>A0ABM1B049_LIMPO</name>
<feature type="domain" description="Peptidase S9 prolyl oligopeptidase catalytic" evidence="13">
    <location>
        <begin position="508"/>
        <end position="717"/>
    </location>
</feature>
<organism evidence="15 16">
    <name type="scientific">Limulus polyphemus</name>
    <name type="common">Atlantic horseshoe crab</name>
    <dbReference type="NCBI Taxonomy" id="6850"/>
    <lineage>
        <taxon>Eukaryota</taxon>
        <taxon>Metazoa</taxon>
        <taxon>Ecdysozoa</taxon>
        <taxon>Arthropoda</taxon>
        <taxon>Chelicerata</taxon>
        <taxon>Merostomata</taxon>
        <taxon>Xiphosura</taxon>
        <taxon>Limulidae</taxon>
        <taxon>Limulus</taxon>
    </lineage>
</organism>
<evidence type="ECO:0000256" key="3">
    <source>
        <dbReference type="ARBA" id="ARBA00010040"/>
    </source>
</evidence>
<evidence type="ECO:0000256" key="6">
    <source>
        <dbReference type="ARBA" id="ARBA00018421"/>
    </source>
</evidence>
<evidence type="ECO:0000259" key="13">
    <source>
        <dbReference type="Pfam" id="PF00326"/>
    </source>
</evidence>
<keyword evidence="7" id="KW-0963">Cytoplasm</keyword>
<evidence type="ECO:0000256" key="4">
    <source>
        <dbReference type="ARBA" id="ARBA00011881"/>
    </source>
</evidence>
<dbReference type="InterPro" id="IPR002471">
    <property type="entry name" value="Pept_S9_AS"/>
</dbReference>
<dbReference type="InterPro" id="IPR001375">
    <property type="entry name" value="Peptidase_S9_cat"/>
</dbReference>
<comment type="subcellular location">
    <subcellularLocation>
        <location evidence="2">Cytoplasm</location>
    </subcellularLocation>
</comment>
<dbReference type="InterPro" id="IPR029058">
    <property type="entry name" value="AB_hydrolase_fold"/>
</dbReference>
<accession>A0ABM1B049</accession>
<evidence type="ECO:0000256" key="11">
    <source>
        <dbReference type="ARBA" id="ARBA00032596"/>
    </source>
</evidence>
<evidence type="ECO:0000256" key="2">
    <source>
        <dbReference type="ARBA" id="ARBA00004496"/>
    </source>
</evidence>
<evidence type="ECO:0000256" key="12">
    <source>
        <dbReference type="ARBA" id="ARBA00045885"/>
    </source>
</evidence>
<evidence type="ECO:0000256" key="8">
    <source>
        <dbReference type="ARBA" id="ARBA00022801"/>
    </source>
</evidence>
<evidence type="ECO:0000256" key="9">
    <source>
        <dbReference type="ARBA" id="ARBA00022990"/>
    </source>
</evidence>
<evidence type="ECO:0000256" key="1">
    <source>
        <dbReference type="ARBA" id="ARBA00000721"/>
    </source>
</evidence>
<dbReference type="Proteomes" id="UP000694941">
    <property type="component" value="Unplaced"/>
</dbReference>
<dbReference type="SUPFAM" id="SSF82171">
    <property type="entry name" value="DPP6 N-terminal domain-like"/>
    <property type="match status" value="1"/>
</dbReference>
<feature type="domain" description="Acylamino-acid-releasing enzyme N-terminal" evidence="14">
    <location>
        <begin position="12"/>
        <end position="438"/>
    </location>
</feature>
<dbReference type="Pfam" id="PF19283">
    <property type="entry name" value="APEH_N"/>
    <property type="match status" value="1"/>
</dbReference>
<evidence type="ECO:0000256" key="5">
    <source>
        <dbReference type="ARBA" id="ARBA00012917"/>
    </source>
</evidence>
<evidence type="ECO:0000313" key="15">
    <source>
        <dbReference type="Proteomes" id="UP000694941"/>
    </source>
</evidence>
<keyword evidence="9" id="KW-0007">Acetylation</keyword>
<protein>
    <recommendedName>
        <fullName evidence="6">Acylamino-acid-releasing enzyme</fullName>
        <ecNumber evidence="5">3.4.19.1</ecNumber>
    </recommendedName>
    <alternativeName>
        <fullName evidence="11">Acyl-peptide hydrolase</fullName>
    </alternativeName>
    <alternativeName>
        <fullName evidence="10">Acylaminoacyl-peptidase</fullName>
    </alternativeName>
</protein>
<dbReference type="InterPro" id="IPR045550">
    <property type="entry name" value="AARE_N"/>
</dbReference>
<dbReference type="Gene3D" id="2.120.10.30">
    <property type="entry name" value="TolB, C-terminal domain"/>
    <property type="match status" value="1"/>
</dbReference>
<keyword evidence="8" id="KW-0378">Hydrolase</keyword>
<evidence type="ECO:0000313" key="16">
    <source>
        <dbReference type="RefSeq" id="XP_013772047.1"/>
    </source>
</evidence>
<comment type="similarity">
    <text evidence="3">Belongs to the peptidase S9C family.</text>
</comment>
<evidence type="ECO:0000259" key="14">
    <source>
        <dbReference type="Pfam" id="PF19283"/>
    </source>
</evidence>